<evidence type="ECO:0000313" key="3">
    <source>
        <dbReference type="Proteomes" id="UP001500994"/>
    </source>
</evidence>
<protein>
    <recommendedName>
        <fullName evidence="1">Knr4/Smi1-like domain-containing protein</fullName>
    </recommendedName>
</protein>
<dbReference type="Proteomes" id="UP001500994">
    <property type="component" value="Unassembled WGS sequence"/>
</dbReference>
<dbReference type="SUPFAM" id="SSF160631">
    <property type="entry name" value="SMI1/KNR4-like"/>
    <property type="match status" value="1"/>
</dbReference>
<comment type="caution">
    <text evidence="2">The sequence shown here is derived from an EMBL/GenBank/DDBJ whole genome shotgun (WGS) entry which is preliminary data.</text>
</comment>
<sequence>MRSVRVTLPGMSEQDFAVAAWERIEGWLVERAPASAALLRPPASDADVDAVQEAIGVVFPPDLRAWYKLHDGIDEPGTGKSWWPAGFLPGAQGWYPLETLRDAYTVQIRDQEREPGRIPFSCVVGDMWHGLYVDARPGEPSYGSLGRWFVDREPELLADPVAGWPLHAWLSRIADALEQGRCLVGPDGDPDEDTWPALTECGGLVWVAPDEEPHSPPGRVLLGGGPLP</sequence>
<dbReference type="Pfam" id="PF09346">
    <property type="entry name" value="SMI1_KNR4"/>
    <property type="match status" value="1"/>
</dbReference>
<feature type="domain" description="Knr4/Smi1-like" evidence="1">
    <location>
        <begin position="42"/>
        <end position="151"/>
    </location>
</feature>
<gene>
    <name evidence="2" type="ORF">GCM10009864_25620</name>
</gene>
<evidence type="ECO:0000259" key="1">
    <source>
        <dbReference type="SMART" id="SM00860"/>
    </source>
</evidence>
<accession>A0ABP6E434</accession>
<organism evidence="2 3">
    <name type="scientific">Streptomyces lunalinharesii</name>
    <dbReference type="NCBI Taxonomy" id="333384"/>
    <lineage>
        <taxon>Bacteria</taxon>
        <taxon>Bacillati</taxon>
        <taxon>Actinomycetota</taxon>
        <taxon>Actinomycetes</taxon>
        <taxon>Kitasatosporales</taxon>
        <taxon>Streptomycetaceae</taxon>
        <taxon>Streptomyces</taxon>
    </lineage>
</organism>
<reference evidence="3" key="1">
    <citation type="journal article" date="2019" name="Int. J. Syst. Evol. Microbiol.">
        <title>The Global Catalogue of Microorganisms (GCM) 10K type strain sequencing project: providing services to taxonomists for standard genome sequencing and annotation.</title>
        <authorList>
            <consortium name="The Broad Institute Genomics Platform"/>
            <consortium name="The Broad Institute Genome Sequencing Center for Infectious Disease"/>
            <person name="Wu L."/>
            <person name="Ma J."/>
        </authorList>
    </citation>
    <scope>NUCLEOTIDE SEQUENCE [LARGE SCALE GENOMIC DNA]</scope>
    <source>
        <strain evidence="3">JCM 16374</strain>
    </source>
</reference>
<dbReference type="SMART" id="SM00860">
    <property type="entry name" value="SMI1_KNR4"/>
    <property type="match status" value="1"/>
</dbReference>
<dbReference type="EMBL" id="BAAARK010000006">
    <property type="protein sequence ID" value="GAA2657910.1"/>
    <property type="molecule type" value="Genomic_DNA"/>
</dbReference>
<keyword evidence="3" id="KW-1185">Reference proteome</keyword>
<proteinExistence type="predicted"/>
<dbReference type="InterPro" id="IPR018958">
    <property type="entry name" value="Knr4/Smi1-like_dom"/>
</dbReference>
<dbReference type="InterPro" id="IPR037883">
    <property type="entry name" value="Knr4/Smi1-like_sf"/>
</dbReference>
<name>A0ABP6E434_9ACTN</name>
<evidence type="ECO:0000313" key="2">
    <source>
        <dbReference type="EMBL" id="GAA2657910.1"/>
    </source>
</evidence>